<comment type="cofactor">
    <cofactor evidence="1">
        <name>FAD</name>
        <dbReference type="ChEBI" id="CHEBI:57692"/>
    </cofactor>
</comment>
<dbReference type="PANTHER" id="PTHR42802:SF1">
    <property type="entry name" value="L-ORNITHINE N(5)-MONOOXYGENASE"/>
    <property type="match status" value="1"/>
</dbReference>
<comment type="similarity">
    <text evidence="3">Belongs to the lysine N(6)-hydroxylase/L-ornithine N(5)-oxygenase family.</text>
</comment>
<evidence type="ECO:0000313" key="8">
    <source>
        <dbReference type="EMBL" id="AIY67565.1"/>
    </source>
</evidence>
<organism evidence="8 9">
    <name type="scientific">Pseudoalteromonas piratica</name>
    <dbReference type="NCBI Taxonomy" id="1348114"/>
    <lineage>
        <taxon>Bacteria</taxon>
        <taxon>Pseudomonadati</taxon>
        <taxon>Pseudomonadota</taxon>
        <taxon>Gammaproteobacteria</taxon>
        <taxon>Alteromonadales</taxon>
        <taxon>Pseudoalteromonadaceae</taxon>
        <taxon>Pseudoalteromonas</taxon>
    </lineage>
</organism>
<dbReference type="GO" id="GO:0016491">
    <property type="term" value="F:oxidoreductase activity"/>
    <property type="evidence" value="ECO:0007669"/>
    <property type="project" value="UniProtKB-KW"/>
</dbReference>
<dbReference type="AlphaFoldDB" id="A0A0A7ELM3"/>
<keyword evidence="4" id="KW-0285">Flavoprotein</keyword>
<keyword evidence="7" id="KW-0560">Oxidoreductase</keyword>
<keyword evidence="6" id="KW-0521">NADP</keyword>
<dbReference type="eggNOG" id="COG3486">
    <property type="taxonomic scope" value="Bacteria"/>
</dbReference>
<evidence type="ECO:0000256" key="6">
    <source>
        <dbReference type="ARBA" id="ARBA00022857"/>
    </source>
</evidence>
<dbReference type="HOGENOM" id="CLU_020931_0_0_6"/>
<dbReference type="RefSeq" id="WP_040136670.1">
    <property type="nucleotide sequence ID" value="NZ_CP009889.1"/>
</dbReference>
<keyword evidence="9" id="KW-1185">Reference proteome</keyword>
<dbReference type="KEGG" id="pseo:OM33_21425"/>
<protein>
    <submittedName>
        <fullName evidence="8">Alcaligin biosynthesis protein</fullName>
    </submittedName>
</protein>
<gene>
    <name evidence="8" type="ORF">OM33_21425</name>
</gene>
<accession>A0A0A7ELM3</accession>
<proteinExistence type="inferred from homology"/>
<reference evidence="8 9" key="1">
    <citation type="submission" date="2014-11" db="EMBL/GenBank/DDBJ databases">
        <title>Complete Genome Sequence of Pseudoalteromonas sp. Strain OCN003 Isolated from Kaneohe Bay, Oahu, Hawaii.</title>
        <authorList>
            <person name="Beurmann S."/>
            <person name="Videau P."/>
            <person name="Ushijima B."/>
            <person name="Smith A.M."/>
            <person name="Aeby G.S."/>
            <person name="Callahan S.M."/>
            <person name="Belcaid M."/>
        </authorList>
    </citation>
    <scope>NUCLEOTIDE SEQUENCE [LARGE SCALE GENOMIC DNA]</scope>
    <source>
        <strain evidence="8 9">OCN003</strain>
    </source>
</reference>
<evidence type="ECO:0000256" key="2">
    <source>
        <dbReference type="ARBA" id="ARBA00004924"/>
    </source>
</evidence>
<dbReference type="PANTHER" id="PTHR42802">
    <property type="entry name" value="MONOOXYGENASE"/>
    <property type="match status" value="1"/>
</dbReference>
<name>A0A0A7ELM3_9GAMM</name>
<comment type="pathway">
    <text evidence="2">Siderophore biosynthesis.</text>
</comment>
<dbReference type="STRING" id="1348114.OM33_21425"/>
<evidence type="ECO:0000256" key="4">
    <source>
        <dbReference type="ARBA" id="ARBA00022630"/>
    </source>
</evidence>
<dbReference type="InterPro" id="IPR025700">
    <property type="entry name" value="Lys/Orn_oxygenase"/>
</dbReference>
<dbReference type="EMBL" id="CP009889">
    <property type="protein sequence ID" value="AIY67565.1"/>
    <property type="molecule type" value="Genomic_DNA"/>
</dbReference>
<evidence type="ECO:0000313" key="9">
    <source>
        <dbReference type="Proteomes" id="UP000030341"/>
    </source>
</evidence>
<dbReference type="SUPFAM" id="SSF51905">
    <property type="entry name" value="FAD/NAD(P)-binding domain"/>
    <property type="match status" value="2"/>
</dbReference>
<dbReference type="InterPro" id="IPR036188">
    <property type="entry name" value="FAD/NAD-bd_sf"/>
</dbReference>
<evidence type="ECO:0000256" key="3">
    <source>
        <dbReference type="ARBA" id="ARBA00007588"/>
    </source>
</evidence>
<evidence type="ECO:0000256" key="1">
    <source>
        <dbReference type="ARBA" id="ARBA00001974"/>
    </source>
</evidence>
<keyword evidence="5" id="KW-0274">FAD</keyword>
<dbReference type="Pfam" id="PF13434">
    <property type="entry name" value="Lys_Orn_oxgnase"/>
    <property type="match status" value="1"/>
</dbReference>
<dbReference type="Proteomes" id="UP000030341">
    <property type="component" value="Chromosome 2"/>
</dbReference>
<evidence type="ECO:0000256" key="5">
    <source>
        <dbReference type="ARBA" id="ARBA00022827"/>
    </source>
</evidence>
<dbReference type="OrthoDB" id="7527071at2"/>
<dbReference type="Gene3D" id="3.50.50.60">
    <property type="entry name" value="FAD/NAD(P)-binding domain"/>
    <property type="match status" value="1"/>
</dbReference>
<sequence length="431" mass="49122">MQPTYDFIAIGLGPFNLSLACLTESINDLNGLFLEQRSEFNWHPGLMIDGVHLQTPFMSDLVTLADPTNPYSYLNYAKQTGNLYQFYIREDFFLLRKEYNQYCQWASKSLSNVQFERQVVQVDFNESESLYCIFAKDSAGNTHQYFAKHLVLGTGPVPNYTAAVDKNADDIIHSGQYLANKDALTQAKKLVIVGSGQSAAEIYYDLLTDIRSHNYELTWVTRAPRFFPLEYSKLTLEMTSPNYVDYYYDLPQAKKDALIANQKHLYKGINSSLINEIYDLLYQLKLDGDVPTRLLTNSELKSQSGHSLAFQQTEAEHSFTLEFDKLVMATGFSYQDPAFLSGIECQINRDNTGRFAVARDYSIDKQQRIFVQNAELHTHGFVTPDLGMACYRNSQIINQILGYAHYQVETHTTFQEFLASEATPCSEGEIV</sequence>
<evidence type="ECO:0000256" key="7">
    <source>
        <dbReference type="ARBA" id="ARBA00023002"/>
    </source>
</evidence>